<dbReference type="Gene3D" id="2.60.40.10">
    <property type="entry name" value="Immunoglobulins"/>
    <property type="match status" value="1"/>
</dbReference>
<dbReference type="Ensembl" id="ENSMMUT00000095608.1">
    <property type="protein sequence ID" value="ENSMMUP00000064061.1"/>
    <property type="gene ID" value="ENSMMUG00000063185.1"/>
</dbReference>
<dbReference type="InterPro" id="IPR013783">
    <property type="entry name" value="Ig-like_fold"/>
</dbReference>
<dbReference type="Proteomes" id="UP000006718">
    <property type="component" value="Chromosome 3"/>
</dbReference>
<evidence type="ECO:0000259" key="6">
    <source>
        <dbReference type="PROSITE" id="PS50835"/>
    </source>
</evidence>
<dbReference type="InParanoid" id="A0A5F7ZHG8"/>
<dbReference type="GO" id="GO:0007166">
    <property type="term" value="P:cell surface receptor signaling pathway"/>
    <property type="evidence" value="ECO:0000318"/>
    <property type="project" value="GO_Central"/>
</dbReference>
<accession>A0A5F7ZHG8</accession>
<evidence type="ECO:0000256" key="5">
    <source>
        <dbReference type="ARBA" id="ARBA00023136"/>
    </source>
</evidence>
<dbReference type="OMA" id="PEIMFVY"/>
<dbReference type="PROSITE" id="PS50835">
    <property type="entry name" value="IG_LIKE"/>
    <property type="match status" value="1"/>
</dbReference>
<organism evidence="7 8">
    <name type="scientific">Macaca mulatta</name>
    <name type="common">Rhesus macaque</name>
    <dbReference type="NCBI Taxonomy" id="9544"/>
    <lineage>
        <taxon>Eukaryota</taxon>
        <taxon>Metazoa</taxon>
        <taxon>Chordata</taxon>
        <taxon>Craniata</taxon>
        <taxon>Vertebrata</taxon>
        <taxon>Euteleostomi</taxon>
        <taxon>Mammalia</taxon>
        <taxon>Eutheria</taxon>
        <taxon>Euarchontoglires</taxon>
        <taxon>Primates</taxon>
        <taxon>Haplorrhini</taxon>
        <taxon>Catarrhini</taxon>
        <taxon>Cercopithecidae</taxon>
        <taxon>Cercopithecinae</taxon>
        <taxon>Macaca</taxon>
    </lineage>
</organism>
<dbReference type="Pfam" id="PF07686">
    <property type="entry name" value="V-set"/>
    <property type="match status" value="1"/>
</dbReference>
<dbReference type="GeneTree" id="ENSGT00940000162509"/>
<evidence type="ECO:0000313" key="8">
    <source>
        <dbReference type="Proteomes" id="UP000006718"/>
    </source>
</evidence>
<dbReference type="GO" id="GO:0002376">
    <property type="term" value="P:immune system process"/>
    <property type="evidence" value="ECO:0007669"/>
    <property type="project" value="UniProtKB-KW"/>
</dbReference>
<reference evidence="7" key="4">
    <citation type="submission" date="2025-09" db="UniProtKB">
        <authorList>
            <consortium name="Ensembl"/>
        </authorList>
    </citation>
    <scope>IDENTIFICATION</scope>
    <source>
        <strain evidence="7">17573</strain>
    </source>
</reference>
<comment type="subcellular location">
    <subcellularLocation>
        <location evidence="1">Cell membrane</location>
    </subcellularLocation>
</comment>
<keyword evidence="4" id="KW-0391">Immunity</keyword>
<evidence type="ECO:0000256" key="4">
    <source>
        <dbReference type="ARBA" id="ARBA00022859"/>
    </source>
</evidence>
<proteinExistence type="predicted"/>
<dbReference type="PANTHER" id="PTHR23268:SF40">
    <property type="entry name" value="T CELL RECEPTOR BETA VARIABLE 4-1"/>
    <property type="match status" value="1"/>
</dbReference>
<dbReference type="VEuPathDB" id="HostDB:ENSMMUG00000063185"/>
<dbReference type="STRING" id="9544.ENSMMUP00000064061"/>
<reference evidence="8" key="1">
    <citation type="journal article" date="2007" name="Science">
        <title>Evolutionary and biomedical insights from the rhesus macaque genome.</title>
        <authorList>
            <person name="Gibbs R.A."/>
            <person name="Rogers J."/>
            <person name="Katze M.G."/>
            <person name="Bumgarner R."/>
            <person name="Weinstock G.M."/>
            <person name="Mardis E.R."/>
            <person name="Remington K.A."/>
            <person name="Strausberg R.L."/>
            <person name="Venter J.C."/>
            <person name="Wilson R.K."/>
            <person name="Batzer M.A."/>
            <person name="Bustamante C.D."/>
            <person name="Eichler E.E."/>
            <person name="Hahn M.W."/>
            <person name="Hardison R.C."/>
            <person name="Makova K.D."/>
            <person name="Miller W."/>
            <person name="Milosavljevic A."/>
            <person name="Palermo R.E."/>
            <person name="Siepel A."/>
            <person name="Sikela J.M."/>
            <person name="Attaway T."/>
            <person name="Bell S."/>
            <person name="Bernard K.E."/>
            <person name="Buhay C.J."/>
            <person name="Chandrabose M.N."/>
            <person name="Dao M."/>
            <person name="Davis C."/>
            <person name="Delehaunty K.D."/>
            <person name="Ding Y."/>
            <person name="Dinh H.H."/>
            <person name="Dugan-Rocha S."/>
            <person name="Fulton L.A."/>
            <person name="Gabisi R.A."/>
            <person name="Garner T.T."/>
            <person name="Godfrey J."/>
            <person name="Hawes A.C."/>
            <person name="Hernandez J."/>
            <person name="Hines S."/>
            <person name="Holder M."/>
            <person name="Hume J."/>
            <person name="Jhangiani S.N."/>
            <person name="Joshi V."/>
            <person name="Khan Z.M."/>
            <person name="Kirkness E.F."/>
            <person name="Cree A."/>
            <person name="Fowler R.G."/>
            <person name="Lee S."/>
            <person name="Lewis L.R."/>
            <person name="Li Z."/>
            <person name="Liu Y.-S."/>
            <person name="Moore S.M."/>
            <person name="Muzny D."/>
            <person name="Nazareth L.V."/>
            <person name="Ngo D.N."/>
            <person name="Okwuonu G.O."/>
            <person name="Pai G."/>
            <person name="Parker D."/>
            <person name="Paul H.A."/>
            <person name="Pfannkoch C."/>
            <person name="Pohl C.S."/>
            <person name="Rogers Y.-H.C."/>
            <person name="Ruiz S.J."/>
            <person name="Sabo A."/>
            <person name="Santibanez J."/>
            <person name="Schneider B.W."/>
            <person name="Smith S.M."/>
            <person name="Sodergren E."/>
            <person name="Svatek A.F."/>
            <person name="Utterback T.R."/>
            <person name="Vattathil S."/>
            <person name="Warren W."/>
            <person name="White C.S."/>
            <person name="Chinwalla A.T."/>
            <person name="Feng Y."/>
            <person name="Halpern A.L."/>
            <person name="Hillier L.W."/>
            <person name="Huang X."/>
            <person name="Minx P."/>
            <person name="Nelson J.O."/>
            <person name="Pepin K.H."/>
            <person name="Qin X."/>
            <person name="Sutton G.G."/>
            <person name="Venter E."/>
            <person name="Walenz B.P."/>
            <person name="Wallis J.W."/>
            <person name="Worley K.C."/>
            <person name="Yang S.-P."/>
            <person name="Jones S.M."/>
            <person name="Marra M.A."/>
            <person name="Rocchi M."/>
            <person name="Schein J.E."/>
            <person name="Baertsch R."/>
            <person name="Clarke L."/>
            <person name="Csuros M."/>
            <person name="Glasscock J."/>
            <person name="Harris R.A."/>
            <person name="Havlak P."/>
            <person name="Jackson A.R."/>
            <person name="Jiang H."/>
            <person name="Liu Y."/>
            <person name="Messina D.N."/>
            <person name="Shen Y."/>
            <person name="Song H.X.-Z."/>
            <person name="Wylie T."/>
            <person name="Zhang L."/>
            <person name="Birney E."/>
            <person name="Han K."/>
            <person name="Konkel M.K."/>
            <person name="Lee J."/>
            <person name="Smit A.F.A."/>
            <person name="Ullmer B."/>
            <person name="Wang H."/>
            <person name="Xing J."/>
            <person name="Burhans R."/>
            <person name="Cheng Z."/>
            <person name="Karro J.E."/>
            <person name="Ma J."/>
            <person name="Raney B."/>
            <person name="She X."/>
            <person name="Cox M.J."/>
            <person name="Demuth J.P."/>
            <person name="Dumas L.J."/>
            <person name="Han S.-G."/>
            <person name="Hopkins J."/>
            <person name="Karimpour-Fard A."/>
            <person name="Kim Y.H."/>
            <person name="Pollack J.R."/>
            <person name="Vinar T."/>
            <person name="Addo-Quaye C."/>
            <person name="Degenhardt J."/>
            <person name="Denby A."/>
            <person name="Hubisz M.J."/>
            <person name="Indap A."/>
            <person name="Kosiol C."/>
            <person name="Lahn B.T."/>
            <person name="Lawson H.A."/>
            <person name="Marklein A."/>
            <person name="Nielsen R."/>
            <person name="Vallender E.J."/>
            <person name="Clark A.G."/>
            <person name="Ferguson B."/>
            <person name="Hernandez R.D."/>
            <person name="Hirani K."/>
            <person name="Kehrer-Sawatzki H."/>
            <person name="Kolb J."/>
            <person name="Patil S."/>
            <person name="Pu L.-L."/>
            <person name="Ren Y."/>
            <person name="Smith D.G."/>
            <person name="Wheeler D.A."/>
            <person name="Schenck I."/>
            <person name="Ball E.V."/>
            <person name="Chen R."/>
            <person name="Cooper D.N."/>
            <person name="Giardine B."/>
            <person name="Hsu F."/>
            <person name="Kent W.J."/>
            <person name="Lesk A."/>
            <person name="Nelson D.L."/>
            <person name="O'brien W.E."/>
            <person name="Pruefer K."/>
            <person name="Stenson P.D."/>
            <person name="Wallace J.C."/>
            <person name="Ke H."/>
            <person name="Liu X.-M."/>
            <person name="Wang P."/>
            <person name="Xiang A.P."/>
            <person name="Yang F."/>
            <person name="Barber G.P."/>
            <person name="Haussler D."/>
            <person name="Karolchik D."/>
            <person name="Kern A.D."/>
            <person name="Kuhn R.M."/>
            <person name="Smith K.E."/>
            <person name="Zwieg A.S."/>
        </authorList>
    </citation>
    <scope>NUCLEOTIDE SEQUENCE [LARGE SCALE GENOMIC DNA]</scope>
    <source>
        <strain evidence="8">17573</strain>
    </source>
</reference>
<keyword evidence="5" id="KW-0472">Membrane</keyword>
<evidence type="ECO:0000256" key="2">
    <source>
        <dbReference type="ARBA" id="ARBA00022475"/>
    </source>
</evidence>
<feature type="domain" description="Ig-like" evidence="6">
    <location>
        <begin position="106"/>
        <end position="214"/>
    </location>
</feature>
<keyword evidence="2" id="KW-1003">Cell membrane</keyword>
<dbReference type="Bgee" id="ENSMMUG00000063185">
    <property type="expression patterns" value="Expressed in spleen and 2 other cell types or tissues"/>
</dbReference>
<dbReference type="FunCoup" id="A0A5F7ZHG8">
    <property type="interactions" value="227"/>
</dbReference>
<dbReference type="InterPro" id="IPR007110">
    <property type="entry name" value="Ig-like_dom"/>
</dbReference>
<protein>
    <recommendedName>
        <fullName evidence="6">Ig-like domain-containing protein</fullName>
    </recommendedName>
</protein>
<evidence type="ECO:0000256" key="1">
    <source>
        <dbReference type="ARBA" id="ARBA00004236"/>
    </source>
</evidence>
<keyword evidence="8" id="KW-1185">Reference proteome</keyword>
<reference evidence="7" key="3">
    <citation type="submission" date="2025-08" db="UniProtKB">
        <authorList>
            <consortium name="Ensembl"/>
        </authorList>
    </citation>
    <scope>IDENTIFICATION</scope>
    <source>
        <strain evidence="7">17573</strain>
    </source>
</reference>
<dbReference type="GO" id="GO:0005886">
    <property type="term" value="C:plasma membrane"/>
    <property type="evidence" value="ECO:0000318"/>
    <property type="project" value="GO_Central"/>
</dbReference>
<dbReference type="SUPFAM" id="SSF48726">
    <property type="entry name" value="Immunoglobulin"/>
    <property type="match status" value="1"/>
</dbReference>
<evidence type="ECO:0000313" key="7">
    <source>
        <dbReference type="Ensembl" id="ENSMMUP00000064061.1"/>
    </source>
</evidence>
<name>A0A5F7ZHG8_MACMU</name>
<reference evidence="7" key="2">
    <citation type="submission" date="2019-01" db="EMBL/GenBank/DDBJ databases">
        <authorList>
            <person name="Graves T."/>
            <person name="Eichler E.E."/>
            <person name="Wilson R.K."/>
        </authorList>
    </citation>
    <scope>NUCLEOTIDE SEQUENCE [LARGE SCALE GENOMIC DNA]</scope>
    <source>
        <strain evidence="7">17573</strain>
    </source>
</reference>
<dbReference type="InterPro" id="IPR013106">
    <property type="entry name" value="Ig_V-set"/>
</dbReference>
<dbReference type="PANTHER" id="PTHR23268">
    <property type="entry name" value="T-CELL RECEPTOR BETA CHAIN"/>
    <property type="match status" value="1"/>
</dbReference>
<dbReference type="AlphaFoldDB" id="A0A5F7ZHG8"/>
<dbReference type="SMART" id="SM00406">
    <property type="entry name" value="IGv"/>
    <property type="match status" value="1"/>
</dbReference>
<dbReference type="InterPro" id="IPR036179">
    <property type="entry name" value="Ig-like_dom_sf"/>
</dbReference>
<sequence length="262" mass="29264">MTVRDTSWRPQFNPLNYSQKFQKLLKQQVQGMKRRSHARGEPGNGEMITGCDLTGAAPLSGSGKHSLDFSPLHTRILPWALPGLPDSAMGCRLLCCVVLCLLQAVPTDTGVTQTPKHLVMGMTNKKSLKCEQHMGHNAMYWYKQKAKKPPEIMFVYQYEKLSINESVPSRFSPECSKSSLLYLHLRALQPEDSALYLCASSQDTALQSHRFPVQKPSGPAGKLWGPRRARVSISCKSPDRSFRTSQHLLIHPCGNFTSCAHI</sequence>
<dbReference type="SMR" id="A0A5F7ZHG8"/>
<keyword evidence="3" id="KW-0732">Signal</keyword>
<dbReference type="InterPro" id="IPR050413">
    <property type="entry name" value="TCR_beta_variable"/>
</dbReference>
<evidence type="ECO:0000256" key="3">
    <source>
        <dbReference type="ARBA" id="ARBA00022729"/>
    </source>
</evidence>